<keyword evidence="1" id="KW-0813">Transport</keyword>
<dbReference type="InterPro" id="IPR050365">
    <property type="entry name" value="TIM50"/>
</dbReference>
<dbReference type="Pfam" id="PF03031">
    <property type="entry name" value="NIF"/>
    <property type="match status" value="1"/>
</dbReference>
<evidence type="ECO:0000313" key="5">
    <source>
        <dbReference type="EMBL" id="KAL2620366.1"/>
    </source>
</evidence>
<organism evidence="5 6">
    <name type="scientific">Riccia fluitans</name>
    <dbReference type="NCBI Taxonomy" id="41844"/>
    <lineage>
        <taxon>Eukaryota</taxon>
        <taxon>Viridiplantae</taxon>
        <taxon>Streptophyta</taxon>
        <taxon>Embryophyta</taxon>
        <taxon>Marchantiophyta</taxon>
        <taxon>Marchantiopsida</taxon>
        <taxon>Marchantiidae</taxon>
        <taxon>Marchantiales</taxon>
        <taxon>Ricciaceae</taxon>
        <taxon>Riccia</taxon>
    </lineage>
</organism>
<sequence>MIMRILVAGCPSTSNVDIHDQSNEQEVVAKLKQEAAELQTRIDEQLVSSQELETQVKLKRRELVTLQANIDKLHENAAAGSSLFRPMPIPPDIPRKKTLVLDLNGVLCKIERSAGALRQAKDLGWPLLGSRTTWVVPRRGLREFLEQVLELFCVIIWTSRTERNTELVLEALESGGCLPPGVKSGQACRIWSQSHCVKVEGVSKNGIPILLKDFATLEFWNISTRDVLMIDDSLEKGMTNSPYSALYPPTFTPLVTSPDDDTYLSSKLLPWLKGWGNSVQVTRDYVEEWYSAIECRDPVDELVNLFNPSMSQIVQETLWRSVPSRERRLLLKENTSTEPASPPTSPPAGPSKKPPRPSKKSKNPPKHKRPKIARDNIMYSDFLSIRTWK</sequence>
<dbReference type="InterPro" id="IPR036412">
    <property type="entry name" value="HAD-like_sf"/>
</dbReference>
<evidence type="ECO:0000256" key="3">
    <source>
        <dbReference type="SAM" id="MobiDB-lite"/>
    </source>
</evidence>
<accession>A0ABD1Y0U0</accession>
<comment type="subcellular location">
    <subcellularLocation>
        <location evidence="1">Mitochondrion inner membrane</location>
        <topology evidence="1">Single-pass membrane protein</topology>
    </subcellularLocation>
</comment>
<dbReference type="GO" id="GO:0015031">
    <property type="term" value="P:protein transport"/>
    <property type="evidence" value="ECO:0007669"/>
    <property type="project" value="UniProtKB-KW"/>
</dbReference>
<dbReference type="Proteomes" id="UP001605036">
    <property type="component" value="Unassembled WGS sequence"/>
</dbReference>
<comment type="caution">
    <text evidence="5">The sequence shown here is derived from an EMBL/GenBank/DDBJ whole genome shotgun (WGS) entry which is preliminary data.</text>
</comment>
<gene>
    <name evidence="5" type="ORF">R1flu_000571</name>
</gene>
<evidence type="ECO:0000256" key="1">
    <source>
        <dbReference type="RuleBase" id="RU365079"/>
    </source>
</evidence>
<keyword evidence="2" id="KW-0175">Coiled coil</keyword>
<dbReference type="Gene3D" id="3.40.50.1000">
    <property type="entry name" value="HAD superfamily/HAD-like"/>
    <property type="match status" value="1"/>
</dbReference>
<feature type="coiled-coil region" evidence="2">
    <location>
        <begin position="21"/>
        <end position="76"/>
    </location>
</feature>
<dbReference type="AlphaFoldDB" id="A0ABD1Y0U0"/>
<dbReference type="EMBL" id="JBHFFA010000006">
    <property type="protein sequence ID" value="KAL2620366.1"/>
    <property type="molecule type" value="Genomic_DNA"/>
</dbReference>
<evidence type="ECO:0000259" key="4">
    <source>
        <dbReference type="PROSITE" id="PS50969"/>
    </source>
</evidence>
<keyword evidence="1" id="KW-0811">Translocation</keyword>
<feature type="region of interest" description="Disordered" evidence="3">
    <location>
        <begin position="332"/>
        <end position="374"/>
    </location>
</feature>
<evidence type="ECO:0000256" key="2">
    <source>
        <dbReference type="SAM" id="Coils"/>
    </source>
</evidence>
<dbReference type="GO" id="GO:0005744">
    <property type="term" value="C:TIM23 mitochondrial import inner membrane translocase complex"/>
    <property type="evidence" value="ECO:0007669"/>
    <property type="project" value="UniProtKB-UniRule"/>
</dbReference>
<evidence type="ECO:0000313" key="6">
    <source>
        <dbReference type="Proteomes" id="UP001605036"/>
    </source>
</evidence>
<keyword evidence="1" id="KW-0653">Protein transport</keyword>
<dbReference type="SMART" id="SM00577">
    <property type="entry name" value="CPDc"/>
    <property type="match status" value="1"/>
</dbReference>
<protein>
    <recommendedName>
        <fullName evidence="1">Mitochondrial import inner membrane translocase subunit TIM50</fullName>
    </recommendedName>
</protein>
<proteinExistence type="inferred from homology"/>
<dbReference type="InterPro" id="IPR004274">
    <property type="entry name" value="FCP1_dom"/>
</dbReference>
<dbReference type="SUPFAM" id="SSF56784">
    <property type="entry name" value="HAD-like"/>
    <property type="match status" value="1"/>
</dbReference>
<reference evidence="5 6" key="1">
    <citation type="submission" date="2024-09" db="EMBL/GenBank/DDBJ databases">
        <title>Chromosome-scale assembly of Riccia fluitans.</title>
        <authorList>
            <person name="Paukszto L."/>
            <person name="Sawicki J."/>
            <person name="Karawczyk K."/>
            <person name="Piernik-Szablinska J."/>
            <person name="Szczecinska M."/>
            <person name="Mazdziarz M."/>
        </authorList>
    </citation>
    <scope>NUCLEOTIDE SEQUENCE [LARGE SCALE GENOMIC DNA]</scope>
    <source>
        <strain evidence="5">Rf_01</strain>
        <tissue evidence="5">Aerial parts of the thallus</tissue>
    </source>
</reference>
<name>A0ABD1Y0U0_9MARC</name>
<keyword evidence="1" id="KW-0496">Mitochondrion</keyword>
<dbReference type="PROSITE" id="PS50969">
    <property type="entry name" value="FCP1"/>
    <property type="match status" value="1"/>
</dbReference>
<keyword evidence="6" id="KW-1185">Reference proteome</keyword>
<comment type="subunit">
    <text evidence="1">Component of the TIM23 complex.</text>
</comment>
<dbReference type="PANTHER" id="PTHR12210">
    <property type="entry name" value="DULLARD PROTEIN PHOSPHATASE"/>
    <property type="match status" value="1"/>
</dbReference>
<feature type="compositionally biased region" description="Pro residues" evidence="3">
    <location>
        <begin position="340"/>
        <end position="349"/>
    </location>
</feature>
<comment type="function">
    <text evidence="1">Essential component of the TIM23 complex, a complex that mediates the translocation of transit peptide-containing proteins across the mitochondrial inner membrane.</text>
</comment>
<feature type="domain" description="FCP1 homology" evidence="4">
    <location>
        <begin position="92"/>
        <end position="275"/>
    </location>
</feature>
<feature type="compositionally biased region" description="Basic residues" evidence="3">
    <location>
        <begin position="353"/>
        <end position="371"/>
    </location>
</feature>
<dbReference type="InterPro" id="IPR023214">
    <property type="entry name" value="HAD_sf"/>
</dbReference>
<comment type="similarity">
    <text evidence="1">Belongs to the TIM50 family.</text>
</comment>
<keyword evidence="1" id="KW-0809">Transit peptide</keyword>